<dbReference type="FunFam" id="1.20.1250.20:FF:000532">
    <property type="entry name" value="SLC (SoLute Carrier) homolog"/>
    <property type="match status" value="1"/>
</dbReference>
<feature type="transmembrane region" description="Helical" evidence="6">
    <location>
        <begin position="459"/>
        <end position="480"/>
    </location>
</feature>
<dbReference type="HOGENOM" id="CLU_001265_5_0_1"/>
<gene>
    <name evidence="8" type="ORF">DAPPUDRAFT_317038</name>
</gene>
<dbReference type="PANTHER" id="PTHR11662">
    <property type="entry name" value="SOLUTE CARRIER FAMILY 17"/>
    <property type="match status" value="1"/>
</dbReference>
<feature type="transmembrane region" description="Helical" evidence="6">
    <location>
        <begin position="292"/>
        <end position="317"/>
    </location>
</feature>
<dbReference type="SUPFAM" id="SSF103473">
    <property type="entry name" value="MFS general substrate transporter"/>
    <property type="match status" value="1"/>
</dbReference>
<evidence type="ECO:0000256" key="6">
    <source>
        <dbReference type="SAM" id="Phobius"/>
    </source>
</evidence>
<feature type="region of interest" description="Disordered" evidence="5">
    <location>
        <begin position="490"/>
        <end position="512"/>
    </location>
</feature>
<feature type="transmembrane region" description="Helical" evidence="6">
    <location>
        <begin position="367"/>
        <end position="386"/>
    </location>
</feature>
<comment type="subcellular location">
    <subcellularLocation>
        <location evidence="1">Membrane</location>
        <topology evidence="1">Multi-pass membrane protein</topology>
    </subcellularLocation>
</comment>
<feature type="transmembrane region" description="Helical" evidence="6">
    <location>
        <begin position="160"/>
        <end position="184"/>
    </location>
</feature>
<evidence type="ECO:0000313" key="9">
    <source>
        <dbReference type="Proteomes" id="UP000000305"/>
    </source>
</evidence>
<dbReference type="Pfam" id="PF07690">
    <property type="entry name" value="MFS_1"/>
    <property type="match status" value="1"/>
</dbReference>
<dbReference type="InterPro" id="IPR036259">
    <property type="entry name" value="MFS_trans_sf"/>
</dbReference>
<evidence type="ECO:0000256" key="1">
    <source>
        <dbReference type="ARBA" id="ARBA00004141"/>
    </source>
</evidence>
<feature type="transmembrane region" description="Helical" evidence="6">
    <location>
        <begin position="392"/>
        <end position="417"/>
    </location>
</feature>
<dbReference type="PROSITE" id="PS50850">
    <property type="entry name" value="MFS"/>
    <property type="match status" value="1"/>
</dbReference>
<dbReference type="PANTHER" id="PTHR11662:SF455">
    <property type="entry name" value="GH23975P"/>
    <property type="match status" value="1"/>
</dbReference>
<dbReference type="GO" id="GO:0022857">
    <property type="term" value="F:transmembrane transporter activity"/>
    <property type="evidence" value="ECO:0000318"/>
    <property type="project" value="GO_Central"/>
</dbReference>
<dbReference type="InterPro" id="IPR050382">
    <property type="entry name" value="MFS_Na/Anion_cotransporter"/>
</dbReference>
<dbReference type="OrthoDB" id="2985014at2759"/>
<sequence>MSEKSEAADKPQLLAPSLFGSCRLTIALMCAVASFGAFFMTINLGMVIVCMNKGHTNSSNSTEMKGSNCTANPEFEIQSTCGVNTTQEQDVRWDKNDQGFLLSANFYGVVSMQLLTGWLCDIFGKAKLIMICGSTVLGVTSVLSPLIIEYAGVPFYFATRVVQGACMVGVKQFTCFIVSPILIVLRRWTTAKDQGLLVGLAFAGGGLANAAKYPMAGLMCEYSGWRSIFYYAGAIGILWGLAAIFMVYDKPGQHPRVSVKEKQYLLSTQVEGSSKKTNKAIPWSKILRSIPIWSVITTNFFFFAATKGTVINLPLFIRDVLDFNVTENGIFSAMPSLVALILHLIIGPLFDCVRAKQIFSVTVVRKIFHVIGTLFPAIMMFTVSQLPPDQKYVIIGLITIGFAFHEVAWMGGFSFAFMDMAPDYVGIIQGINNTIGLMPGFIIPVVISNLTPEGTSQEWSYVFLMFGGLYSVACLIFLLTGSSELQSWGKAKDTKTNSKEGENDKSLEKLVV</sequence>
<evidence type="ECO:0000313" key="8">
    <source>
        <dbReference type="EMBL" id="EFX82036.1"/>
    </source>
</evidence>
<accession>E9GER0</accession>
<dbReference type="PhylomeDB" id="E9GER0"/>
<dbReference type="InParanoid" id="E9GER0"/>
<dbReference type="InterPro" id="IPR011701">
    <property type="entry name" value="MFS"/>
</dbReference>
<dbReference type="eggNOG" id="KOG2532">
    <property type="taxonomic scope" value="Eukaryota"/>
</dbReference>
<protein>
    <recommendedName>
        <fullName evidence="7">Major facilitator superfamily (MFS) profile domain-containing protein</fullName>
    </recommendedName>
</protein>
<evidence type="ECO:0000259" key="7">
    <source>
        <dbReference type="PROSITE" id="PS50850"/>
    </source>
</evidence>
<feature type="transmembrane region" description="Helical" evidence="6">
    <location>
        <begin position="26"/>
        <end position="51"/>
    </location>
</feature>
<dbReference type="STRING" id="6669.E9GER0"/>
<dbReference type="InterPro" id="IPR020846">
    <property type="entry name" value="MFS_dom"/>
</dbReference>
<reference evidence="8 9" key="1">
    <citation type="journal article" date="2011" name="Science">
        <title>The ecoresponsive genome of Daphnia pulex.</title>
        <authorList>
            <person name="Colbourne J.K."/>
            <person name="Pfrender M.E."/>
            <person name="Gilbert D."/>
            <person name="Thomas W.K."/>
            <person name="Tucker A."/>
            <person name="Oakley T.H."/>
            <person name="Tokishita S."/>
            <person name="Aerts A."/>
            <person name="Arnold G.J."/>
            <person name="Basu M.K."/>
            <person name="Bauer D.J."/>
            <person name="Caceres C.E."/>
            <person name="Carmel L."/>
            <person name="Casola C."/>
            <person name="Choi J.H."/>
            <person name="Detter J.C."/>
            <person name="Dong Q."/>
            <person name="Dusheyko S."/>
            <person name="Eads B.D."/>
            <person name="Frohlich T."/>
            <person name="Geiler-Samerotte K.A."/>
            <person name="Gerlach D."/>
            <person name="Hatcher P."/>
            <person name="Jogdeo S."/>
            <person name="Krijgsveld J."/>
            <person name="Kriventseva E.V."/>
            <person name="Kultz D."/>
            <person name="Laforsch C."/>
            <person name="Lindquist E."/>
            <person name="Lopez J."/>
            <person name="Manak J.R."/>
            <person name="Muller J."/>
            <person name="Pangilinan J."/>
            <person name="Patwardhan R.P."/>
            <person name="Pitluck S."/>
            <person name="Pritham E.J."/>
            <person name="Rechtsteiner A."/>
            <person name="Rho M."/>
            <person name="Rogozin I.B."/>
            <person name="Sakarya O."/>
            <person name="Salamov A."/>
            <person name="Schaack S."/>
            <person name="Shapiro H."/>
            <person name="Shiga Y."/>
            <person name="Skalitzky C."/>
            <person name="Smith Z."/>
            <person name="Souvorov A."/>
            <person name="Sung W."/>
            <person name="Tang Z."/>
            <person name="Tsuchiya D."/>
            <person name="Tu H."/>
            <person name="Vos H."/>
            <person name="Wang M."/>
            <person name="Wolf Y.I."/>
            <person name="Yamagata H."/>
            <person name="Yamada T."/>
            <person name="Ye Y."/>
            <person name="Shaw J.R."/>
            <person name="Andrews J."/>
            <person name="Crease T.J."/>
            <person name="Tang H."/>
            <person name="Lucas S.M."/>
            <person name="Robertson H.M."/>
            <person name="Bork P."/>
            <person name="Koonin E.V."/>
            <person name="Zdobnov E.M."/>
            <person name="Grigoriev I.V."/>
            <person name="Lynch M."/>
            <person name="Boore J.L."/>
        </authorList>
    </citation>
    <scope>NUCLEOTIDE SEQUENCE [LARGE SCALE GENOMIC DNA]</scope>
</reference>
<dbReference type="KEGG" id="dpx:DAPPUDRAFT_317038"/>
<evidence type="ECO:0000256" key="2">
    <source>
        <dbReference type="ARBA" id="ARBA00022692"/>
    </source>
</evidence>
<organism evidence="8 9">
    <name type="scientific">Daphnia pulex</name>
    <name type="common">Water flea</name>
    <dbReference type="NCBI Taxonomy" id="6669"/>
    <lineage>
        <taxon>Eukaryota</taxon>
        <taxon>Metazoa</taxon>
        <taxon>Ecdysozoa</taxon>
        <taxon>Arthropoda</taxon>
        <taxon>Crustacea</taxon>
        <taxon>Branchiopoda</taxon>
        <taxon>Diplostraca</taxon>
        <taxon>Cladocera</taxon>
        <taxon>Anomopoda</taxon>
        <taxon>Daphniidae</taxon>
        <taxon>Daphnia</taxon>
    </lineage>
</organism>
<keyword evidence="4 6" id="KW-0472">Membrane</keyword>
<feature type="transmembrane region" description="Helical" evidence="6">
    <location>
        <begin position="128"/>
        <end position="148"/>
    </location>
</feature>
<dbReference type="EMBL" id="GL732541">
    <property type="protein sequence ID" value="EFX82036.1"/>
    <property type="molecule type" value="Genomic_DNA"/>
</dbReference>
<feature type="transmembrane region" description="Helical" evidence="6">
    <location>
        <begin position="329"/>
        <end position="346"/>
    </location>
</feature>
<dbReference type="Gene3D" id="1.20.1250.20">
    <property type="entry name" value="MFS general substrate transporter like domains"/>
    <property type="match status" value="2"/>
</dbReference>
<feature type="transmembrane region" description="Helical" evidence="6">
    <location>
        <begin position="228"/>
        <end position="248"/>
    </location>
</feature>
<feature type="transmembrane region" description="Helical" evidence="6">
    <location>
        <begin position="196"/>
        <end position="216"/>
    </location>
</feature>
<keyword evidence="3 6" id="KW-1133">Transmembrane helix</keyword>
<evidence type="ECO:0000256" key="5">
    <source>
        <dbReference type="SAM" id="MobiDB-lite"/>
    </source>
</evidence>
<name>E9GER0_DAPPU</name>
<feature type="transmembrane region" description="Helical" evidence="6">
    <location>
        <begin position="424"/>
        <end position="447"/>
    </location>
</feature>
<dbReference type="Proteomes" id="UP000000305">
    <property type="component" value="Unassembled WGS sequence"/>
</dbReference>
<proteinExistence type="predicted"/>
<feature type="domain" description="Major facilitator superfamily (MFS) profile" evidence="7">
    <location>
        <begin position="29"/>
        <end position="485"/>
    </location>
</feature>
<dbReference type="OMA" id="TIFWANW"/>
<dbReference type="PROSITE" id="PS51257">
    <property type="entry name" value="PROKAR_LIPOPROTEIN"/>
    <property type="match status" value="1"/>
</dbReference>
<dbReference type="GO" id="GO:0016020">
    <property type="term" value="C:membrane"/>
    <property type="evidence" value="ECO:0000318"/>
    <property type="project" value="GO_Central"/>
</dbReference>
<evidence type="ECO:0000256" key="3">
    <source>
        <dbReference type="ARBA" id="ARBA00022989"/>
    </source>
</evidence>
<keyword evidence="9" id="KW-1185">Reference proteome</keyword>
<dbReference type="AlphaFoldDB" id="E9GER0"/>
<evidence type="ECO:0000256" key="4">
    <source>
        <dbReference type="ARBA" id="ARBA00023136"/>
    </source>
</evidence>
<keyword evidence="2 6" id="KW-0812">Transmembrane</keyword>